<dbReference type="OrthoDB" id="10541272at2759"/>
<protein>
    <submittedName>
        <fullName evidence="1">Uncharacterized protein</fullName>
    </submittedName>
</protein>
<evidence type="ECO:0000313" key="2">
    <source>
        <dbReference type="Proteomes" id="UP001055439"/>
    </source>
</evidence>
<proteinExistence type="predicted"/>
<accession>A0A9E7F2L1</accession>
<name>A0A9E7F2L1_9LILI</name>
<evidence type="ECO:0000313" key="1">
    <source>
        <dbReference type="EMBL" id="URD87491.1"/>
    </source>
</evidence>
<sequence>CGKASSHISLELEKAIIIYLAAKERSAKKRHGNDPISATHERCGQRGCSSCVLESGDTTWIHRQCFLCWFRGFPDRLCRKASEDPTANAIDEGWL</sequence>
<organism evidence="1 2">
    <name type="scientific">Musa troglodytarum</name>
    <name type="common">fe'i banana</name>
    <dbReference type="NCBI Taxonomy" id="320322"/>
    <lineage>
        <taxon>Eukaryota</taxon>
        <taxon>Viridiplantae</taxon>
        <taxon>Streptophyta</taxon>
        <taxon>Embryophyta</taxon>
        <taxon>Tracheophyta</taxon>
        <taxon>Spermatophyta</taxon>
        <taxon>Magnoliopsida</taxon>
        <taxon>Liliopsida</taxon>
        <taxon>Zingiberales</taxon>
        <taxon>Musaceae</taxon>
        <taxon>Musa</taxon>
    </lineage>
</organism>
<keyword evidence="2" id="KW-1185">Reference proteome</keyword>
<reference evidence="1" key="1">
    <citation type="submission" date="2022-05" db="EMBL/GenBank/DDBJ databases">
        <title>The Musa troglodytarum L. genome provides insights into the mechanism of non-climacteric behaviour and enrichment of carotenoids.</title>
        <authorList>
            <person name="Wang J."/>
        </authorList>
    </citation>
    <scope>NUCLEOTIDE SEQUENCE</scope>
    <source>
        <tissue evidence="1">Leaf</tissue>
    </source>
</reference>
<dbReference type="Proteomes" id="UP001055439">
    <property type="component" value="Chromosome 2"/>
</dbReference>
<feature type="non-terminal residue" evidence="1">
    <location>
        <position position="95"/>
    </location>
</feature>
<dbReference type="AlphaFoldDB" id="A0A9E7F2L1"/>
<dbReference type="EMBL" id="CP097504">
    <property type="protein sequence ID" value="URD87491.1"/>
    <property type="molecule type" value="Genomic_DNA"/>
</dbReference>
<feature type="non-terminal residue" evidence="1">
    <location>
        <position position="1"/>
    </location>
</feature>
<gene>
    <name evidence="1" type="ORF">MUK42_33092</name>
</gene>